<evidence type="ECO:0000256" key="8">
    <source>
        <dbReference type="SAM" id="Phobius"/>
    </source>
</evidence>
<dbReference type="GO" id="GO:0015297">
    <property type="term" value="F:antiporter activity"/>
    <property type="evidence" value="ECO:0007669"/>
    <property type="project" value="InterPro"/>
</dbReference>
<dbReference type="GO" id="GO:1902600">
    <property type="term" value="P:proton transmembrane transport"/>
    <property type="evidence" value="ECO:0007669"/>
    <property type="project" value="InterPro"/>
</dbReference>
<dbReference type="GO" id="GO:0016020">
    <property type="term" value="C:membrane"/>
    <property type="evidence" value="ECO:0007669"/>
    <property type="project" value="UniProtKB-SubCell"/>
</dbReference>
<keyword evidence="4 8" id="KW-1133">Transmembrane helix</keyword>
<dbReference type="Gene3D" id="1.20.1530.20">
    <property type="match status" value="1"/>
</dbReference>
<keyword evidence="10" id="KW-1185">Reference proteome</keyword>
<keyword evidence="3 8" id="KW-0812">Transmembrane</keyword>
<comment type="subcellular location">
    <subcellularLocation>
        <location evidence="1">Membrane</location>
        <topology evidence="1">Multi-pass membrane protein</topology>
    </subcellularLocation>
</comment>
<keyword evidence="2" id="KW-0813">Transport</keyword>
<protein>
    <submittedName>
        <fullName evidence="11">Cation/H+ exchanger domain-containing protein</fullName>
    </submittedName>
</protein>
<dbReference type="PANTHER" id="PTHR32468">
    <property type="entry name" value="CATION/H + ANTIPORTER"/>
    <property type="match status" value="1"/>
</dbReference>
<dbReference type="InterPro" id="IPR006153">
    <property type="entry name" value="Cation/H_exchanger_TM"/>
</dbReference>
<evidence type="ECO:0000256" key="5">
    <source>
        <dbReference type="ARBA" id="ARBA00023065"/>
    </source>
</evidence>
<organism evidence="10 11">
    <name type="scientific">Romanomermis culicivorax</name>
    <name type="common">Nematode worm</name>
    <dbReference type="NCBI Taxonomy" id="13658"/>
    <lineage>
        <taxon>Eukaryota</taxon>
        <taxon>Metazoa</taxon>
        <taxon>Ecdysozoa</taxon>
        <taxon>Nematoda</taxon>
        <taxon>Enoplea</taxon>
        <taxon>Dorylaimia</taxon>
        <taxon>Mermithida</taxon>
        <taxon>Mermithoidea</taxon>
        <taxon>Mermithidae</taxon>
        <taxon>Romanomermis</taxon>
    </lineage>
</organism>
<dbReference type="InterPro" id="IPR038770">
    <property type="entry name" value="Na+/solute_symporter_sf"/>
</dbReference>
<dbReference type="Proteomes" id="UP000887565">
    <property type="component" value="Unplaced"/>
</dbReference>
<dbReference type="InterPro" id="IPR050794">
    <property type="entry name" value="CPA2_transporter"/>
</dbReference>
<proteinExistence type="predicted"/>
<accession>A0A915ITU1</accession>
<feature type="transmembrane region" description="Helical" evidence="8">
    <location>
        <begin position="20"/>
        <end position="42"/>
    </location>
</feature>
<evidence type="ECO:0000313" key="10">
    <source>
        <dbReference type="Proteomes" id="UP000887565"/>
    </source>
</evidence>
<evidence type="ECO:0000256" key="4">
    <source>
        <dbReference type="ARBA" id="ARBA00022989"/>
    </source>
</evidence>
<reference evidence="11" key="1">
    <citation type="submission" date="2022-11" db="UniProtKB">
        <authorList>
            <consortium name="WormBaseParasite"/>
        </authorList>
    </citation>
    <scope>IDENTIFICATION</scope>
</reference>
<dbReference type="PANTHER" id="PTHR32468:SF0">
    <property type="entry name" value="K(+)_H(+) ANTIPORTER 1"/>
    <property type="match status" value="1"/>
</dbReference>
<evidence type="ECO:0000313" key="11">
    <source>
        <dbReference type="WBParaSite" id="nRc.2.0.1.t17458-RA"/>
    </source>
</evidence>
<evidence type="ECO:0000256" key="6">
    <source>
        <dbReference type="ARBA" id="ARBA00023136"/>
    </source>
</evidence>
<feature type="domain" description="Cation/H+ exchanger transmembrane" evidence="9">
    <location>
        <begin position="1"/>
        <end position="102"/>
    </location>
</feature>
<dbReference type="WBParaSite" id="nRc.2.0.1.t17458-RA">
    <property type="protein sequence ID" value="nRc.2.0.1.t17458-RA"/>
    <property type="gene ID" value="nRc.2.0.1.g17458"/>
</dbReference>
<name>A0A915ITU1_ROMCU</name>
<feature type="compositionally biased region" description="Basic and acidic residues" evidence="7">
    <location>
        <begin position="513"/>
        <end position="525"/>
    </location>
</feature>
<evidence type="ECO:0000259" key="9">
    <source>
        <dbReference type="Pfam" id="PF00999"/>
    </source>
</evidence>
<feature type="transmembrane region" description="Helical" evidence="8">
    <location>
        <begin position="83"/>
        <end position="106"/>
    </location>
</feature>
<evidence type="ECO:0000256" key="1">
    <source>
        <dbReference type="ARBA" id="ARBA00004141"/>
    </source>
</evidence>
<evidence type="ECO:0000256" key="3">
    <source>
        <dbReference type="ARBA" id="ARBA00022692"/>
    </source>
</evidence>
<evidence type="ECO:0000256" key="2">
    <source>
        <dbReference type="ARBA" id="ARBA00022448"/>
    </source>
</evidence>
<sequence length="644" mass="71417">FFALSGLRTNIGLLNEAETWLWLFVVIAVACVGKLFGSAITARLMRMSWRESFSIGVLMNTKGLVELIVLNIGYDTHVINDRIFLIMVVMALVTTFMTTPIISVIYTPKHYGEPEHTVKAKDRKLSRINSSESTNRFDHRKVSAVEILPDSIKEPMKMLIYLDDLEPVPSIARLIWLFKPERFEDNILSFSALKVLEPSERSSSVMIASQIDEAVKTDPALNMINLFGTLINVNTSSFVTMSSVEDIGEEVNHISNRENCSLIVLPWNNRLVIGSILSSSPQEKIRNIINASDVPTATFVPKTKKNESGPPASYKKVVVIFFGGPDDREALNIGLRIYRHGAGLKVVVLNVVYRMPRKLDSNMNPVSAMSSPDLTDKVFPPATYPVTHHESISTVREKRSSIFAPHPAAIRSTVDDDLLEMVKSLIKLKPNSSTLELIDLETENVVETAVEECLSRQPDLCIFGHKQNFVLTGGLQGFVNEIVPDSGQSLDRVGRPASPSATCDHDVLKAETERRKTSVNDLEKQVRKHSSSQKTSLNSVSPTLSRIMMHRSISHSSNLTPTPNNAAMVENDVHVTAPSAVAQAASNLGHFYASMKRRKPQTAAVIRKCTIVTEILGHFGQQLYDDSDLNSSLLVISRNHLHTV</sequence>
<keyword evidence="5" id="KW-0406">Ion transport</keyword>
<evidence type="ECO:0000256" key="7">
    <source>
        <dbReference type="SAM" id="MobiDB-lite"/>
    </source>
</evidence>
<dbReference type="AlphaFoldDB" id="A0A915ITU1"/>
<dbReference type="Pfam" id="PF00999">
    <property type="entry name" value="Na_H_Exchanger"/>
    <property type="match status" value="1"/>
</dbReference>
<keyword evidence="6 8" id="KW-0472">Membrane</keyword>
<feature type="region of interest" description="Disordered" evidence="7">
    <location>
        <begin position="513"/>
        <end position="539"/>
    </location>
</feature>